<evidence type="ECO:0000256" key="1">
    <source>
        <dbReference type="SAM" id="MobiDB-lite"/>
    </source>
</evidence>
<dbReference type="Proteomes" id="UP001235849">
    <property type="component" value="Unassembled WGS sequence"/>
</dbReference>
<accession>A0ABT7B9U5</accession>
<protein>
    <submittedName>
        <fullName evidence="2">Uncharacterized protein</fullName>
    </submittedName>
</protein>
<evidence type="ECO:0000313" key="2">
    <source>
        <dbReference type="EMBL" id="MDJ1175931.1"/>
    </source>
</evidence>
<feature type="region of interest" description="Disordered" evidence="1">
    <location>
        <begin position="1"/>
        <end position="30"/>
    </location>
</feature>
<dbReference type="EMBL" id="JAQOSO010000092">
    <property type="protein sequence ID" value="MDJ1175931.1"/>
    <property type="molecule type" value="Genomic_DNA"/>
</dbReference>
<feature type="compositionally biased region" description="Polar residues" evidence="1">
    <location>
        <begin position="1"/>
        <end position="10"/>
    </location>
</feature>
<evidence type="ECO:0000313" key="3">
    <source>
        <dbReference type="Proteomes" id="UP001235849"/>
    </source>
</evidence>
<reference evidence="2 3" key="1">
    <citation type="submission" date="2023-01" db="EMBL/GenBank/DDBJ databases">
        <title>Novel diversity within Roseofilum (Cyanobacteria; Desertifilaceae) from marine benthic mats with descriptions of four novel species.</title>
        <authorList>
            <person name="Wang Y."/>
            <person name="Berthold D.E."/>
            <person name="Hu J."/>
            <person name="Lefler F.W."/>
            <person name="Laughinghouse H.D. IV."/>
        </authorList>
    </citation>
    <scope>NUCLEOTIDE SEQUENCE [LARGE SCALE GENOMIC DNA]</scope>
    <source>
        <strain evidence="2 3">BLCC-M114</strain>
    </source>
</reference>
<dbReference type="RefSeq" id="WP_283768217.1">
    <property type="nucleotide sequence ID" value="NZ_JAQOSO010000092.1"/>
</dbReference>
<gene>
    <name evidence="2" type="ORF">PMG25_17725</name>
</gene>
<sequence>MGYTSKSPKTGDSKTGGAAWQQLSVSSSTDEPWTDMEYIDLAIAVLKTQDPDLIHSLTDFLMVLPTPGHIEGVLEHAIDQLAQIDRNTHQWILDHSACLMPYVDLLQSQSRPPCVSPSYWSDLQAKTPAFLA</sequence>
<name>A0ABT7B9U5_9CYAN</name>
<organism evidence="2 3">
    <name type="scientific">Roseofilum capinflatum BLCC-M114</name>
    <dbReference type="NCBI Taxonomy" id="3022440"/>
    <lineage>
        <taxon>Bacteria</taxon>
        <taxon>Bacillati</taxon>
        <taxon>Cyanobacteriota</taxon>
        <taxon>Cyanophyceae</taxon>
        <taxon>Desertifilales</taxon>
        <taxon>Desertifilaceae</taxon>
        <taxon>Roseofilum</taxon>
        <taxon>Roseofilum capinflatum</taxon>
    </lineage>
</organism>
<keyword evidence="3" id="KW-1185">Reference proteome</keyword>
<feature type="compositionally biased region" description="Polar residues" evidence="1">
    <location>
        <begin position="21"/>
        <end position="30"/>
    </location>
</feature>
<proteinExistence type="predicted"/>
<comment type="caution">
    <text evidence="2">The sequence shown here is derived from an EMBL/GenBank/DDBJ whole genome shotgun (WGS) entry which is preliminary data.</text>
</comment>